<evidence type="ECO:0008006" key="4">
    <source>
        <dbReference type="Google" id="ProtNLM"/>
    </source>
</evidence>
<feature type="region of interest" description="Disordered" evidence="1">
    <location>
        <begin position="297"/>
        <end position="316"/>
    </location>
</feature>
<evidence type="ECO:0000313" key="2">
    <source>
        <dbReference type="EMBL" id="KAA3465101.1"/>
    </source>
</evidence>
<accession>A0A5B6V7V1</accession>
<dbReference type="AlphaFoldDB" id="A0A5B6V7V1"/>
<keyword evidence="3" id="KW-1185">Reference proteome</keyword>
<protein>
    <recommendedName>
        <fullName evidence="4">Retrotransposon gag domain-containing protein</fullName>
    </recommendedName>
</protein>
<sequence length="573" mass="65752">MRDQIQESQRRMISQLTQPYAPLGFTLVNVQTQLDTYPRRVPVTIRPQQYQAGTSAPVNCPTGSGSNPEDNPTNPVVPNLDNMAKMDRARVELPKELEDRCKWLEEKFRDMENADYLCGVDAKDLSLVSDLVLQLKFKTLEFEKYNGTSCLEAHITMFYRRMTRYVNNDQLLIYCFQDSLIGLAAKWYNQLSHAKINSWKDLAQAFMKQYNHVTNMTPDRITLQNMEKKQSESFKWREVATQVQLSFLGKETTILFIYTLKAPFINHMLGSATKSFSDIVMSGEMIENGVRSGKIDAGENAKRSAPRNKENEVNTANVYNKSYSKSTTMSQPRTVTVSYQGSLRPEHTSRPNARKLQFTPISMTYRNLFDTHVVSPFYLKPMQPPFPKWYDANAQYKYHTGITGHLIENCTAFKRLIKRFIKMGIVRFNDPSGPNVVGNPLPSHSYQGVNMIIKSRGRKTKTDVAKVKTPLKWVLKKMIDVGLIIQDSEKVPKGMRTYYEFHTKEGHEIQVCTEFKGLVQILMDNKELEFFEDVKGSEGGDICALEERSTKKVHKVNHSVVIISRPRNNEVET</sequence>
<dbReference type="PANTHER" id="PTHR32108:SF5">
    <property type="entry name" value="DYNACTIN SUBUNIT 1-LIKE"/>
    <property type="match status" value="1"/>
</dbReference>
<gene>
    <name evidence="2" type="ORF">EPI10_000302</name>
</gene>
<evidence type="ECO:0000313" key="3">
    <source>
        <dbReference type="Proteomes" id="UP000325315"/>
    </source>
</evidence>
<dbReference type="PANTHER" id="PTHR32108">
    <property type="entry name" value="DNA-DIRECTED RNA POLYMERASE SUBUNIT ALPHA"/>
    <property type="match status" value="1"/>
</dbReference>
<name>A0A5B6V7V1_9ROSI</name>
<feature type="compositionally biased region" description="Basic and acidic residues" evidence="1">
    <location>
        <begin position="297"/>
        <end position="312"/>
    </location>
</feature>
<dbReference type="OrthoDB" id="1750196at2759"/>
<feature type="compositionally biased region" description="Polar residues" evidence="1">
    <location>
        <begin position="50"/>
        <end position="76"/>
    </location>
</feature>
<organism evidence="2 3">
    <name type="scientific">Gossypium australe</name>
    <dbReference type="NCBI Taxonomy" id="47621"/>
    <lineage>
        <taxon>Eukaryota</taxon>
        <taxon>Viridiplantae</taxon>
        <taxon>Streptophyta</taxon>
        <taxon>Embryophyta</taxon>
        <taxon>Tracheophyta</taxon>
        <taxon>Spermatophyta</taxon>
        <taxon>Magnoliopsida</taxon>
        <taxon>eudicotyledons</taxon>
        <taxon>Gunneridae</taxon>
        <taxon>Pentapetalae</taxon>
        <taxon>rosids</taxon>
        <taxon>malvids</taxon>
        <taxon>Malvales</taxon>
        <taxon>Malvaceae</taxon>
        <taxon>Malvoideae</taxon>
        <taxon>Gossypium</taxon>
    </lineage>
</organism>
<proteinExistence type="predicted"/>
<comment type="caution">
    <text evidence="2">The sequence shown here is derived from an EMBL/GenBank/DDBJ whole genome shotgun (WGS) entry which is preliminary data.</text>
</comment>
<reference evidence="3" key="1">
    <citation type="journal article" date="2019" name="Plant Biotechnol. J.">
        <title>Genome sequencing of the Australian wild diploid species Gossypium australe highlights disease resistance and delayed gland morphogenesis.</title>
        <authorList>
            <person name="Cai Y."/>
            <person name="Cai X."/>
            <person name="Wang Q."/>
            <person name="Wang P."/>
            <person name="Zhang Y."/>
            <person name="Cai C."/>
            <person name="Xu Y."/>
            <person name="Wang K."/>
            <person name="Zhou Z."/>
            <person name="Wang C."/>
            <person name="Geng S."/>
            <person name="Li B."/>
            <person name="Dong Q."/>
            <person name="Hou Y."/>
            <person name="Wang H."/>
            <person name="Ai P."/>
            <person name="Liu Z."/>
            <person name="Yi F."/>
            <person name="Sun M."/>
            <person name="An G."/>
            <person name="Cheng J."/>
            <person name="Zhang Y."/>
            <person name="Shi Q."/>
            <person name="Xie Y."/>
            <person name="Shi X."/>
            <person name="Chang Y."/>
            <person name="Huang F."/>
            <person name="Chen Y."/>
            <person name="Hong S."/>
            <person name="Mi L."/>
            <person name="Sun Q."/>
            <person name="Zhang L."/>
            <person name="Zhou B."/>
            <person name="Peng R."/>
            <person name="Zhang X."/>
            <person name="Liu F."/>
        </authorList>
    </citation>
    <scope>NUCLEOTIDE SEQUENCE [LARGE SCALE GENOMIC DNA]</scope>
    <source>
        <strain evidence="3">cv. PA1801</strain>
    </source>
</reference>
<dbReference type="EMBL" id="SMMG02000007">
    <property type="protein sequence ID" value="KAA3465101.1"/>
    <property type="molecule type" value="Genomic_DNA"/>
</dbReference>
<feature type="region of interest" description="Disordered" evidence="1">
    <location>
        <begin position="50"/>
        <end position="80"/>
    </location>
</feature>
<dbReference type="Proteomes" id="UP000325315">
    <property type="component" value="Unassembled WGS sequence"/>
</dbReference>
<evidence type="ECO:0000256" key="1">
    <source>
        <dbReference type="SAM" id="MobiDB-lite"/>
    </source>
</evidence>